<dbReference type="RefSeq" id="WP_191694154.1">
    <property type="nucleotide sequence ID" value="NZ_JACSQN010000005.1"/>
</dbReference>
<evidence type="ECO:0000313" key="2">
    <source>
        <dbReference type="EMBL" id="MBD7984466.1"/>
    </source>
</evidence>
<keyword evidence="1" id="KW-0472">Membrane</keyword>
<keyword evidence="1" id="KW-0812">Transmembrane</keyword>
<evidence type="ECO:0000313" key="3">
    <source>
        <dbReference type="Proteomes" id="UP000626786"/>
    </source>
</evidence>
<feature type="transmembrane region" description="Helical" evidence="1">
    <location>
        <begin position="121"/>
        <end position="140"/>
    </location>
</feature>
<keyword evidence="1" id="KW-1133">Transmembrane helix</keyword>
<feature type="transmembrane region" description="Helical" evidence="1">
    <location>
        <begin position="50"/>
        <end position="71"/>
    </location>
</feature>
<organism evidence="2 3">
    <name type="scientific">Sporosarcina quadrami</name>
    <dbReference type="NCBI Taxonomy" id="2762234"/>
    <lineage>
        <taxon>Bacteria</taxon>
        <taxon>Bacillati</taxon>
        <taxon>Bacillota</taxon>
        <taxon>Bacilli</taxon>
        <taxon>Bacillales</taxon>
        <taxon>Caryophanaceae</taxon>
        <taxon>Sporosarcina</taxon>
    </lineage>
</organism>
<evidence type="ECO:0000256" key="1">
    <source>
        <dbReference type="SAM" id="Phobius"/>
    </source>
</evidence>
<accession>A0ABR8U8V6</accession>
<gene>
    <name evidence="2" type="ORF">H9649_07735</name>
</gene>
<comment type="caution">
    <text evidence="2">The sequence shown here is derived from an EMBL/GenBank/DDBJ whole genome shotgun (WGS) entry which is preliminary data.</text>
</comment>
<reference evidence="2 3" key="1">
    <citation type="submission" date="2020-08" db="EMBL/GenBank/DDBJ databases">
        <title>A Genomic Blueprint of the Chicken Gut Microbiome.</title>
        <authorList>
            <person name="Gilroy R."/>
            <person name="Ravi A."/>
            <person name="Getino M."/>
            <person name="Pursley I."/>
            <person name="Horton D.L."/>
            <person name="Alikhan N.-F."/>
            <person name="Baker D."/>
            <person name="Gharbi K."/>
            <person name="Hall N."/>
            <person name="Watson M."/>
            <person name="Adriaenssens E.M."/>
            <person name="Foster-Nyarko E."/>
            <person name="Jarju S."/>
            <person name="Secka A."/>
            <person name="Antonio M."/>
            <person name="Oren A."/>
            <person name="Chaudhuri R."/>
            <person name="La Ragione R.M."/>
            <person name="Hildebrand F."/>
            <person name="Pallen M.J."/>
        </authorList>
    </citation>
    <scope>NUCLEOTIDE SEQUENCE [LARGE SCALE GENOMIC DNA]</scope>
    <source>
        <strain evidence="2 3">Sa2YVA2</strain>
    </source>
</reference>
<protein>
    <recommendedName>
        <fullName evidence="4">DUF2269 family protein</fullName>
    </recommendedName>
</protein>
<dbReference type="EMBL" id="JACSQN010000005">
    <property type="protein sequence ID" value="MBD7984466.1"/>
    <property type="molecule type" value="Genomic_DNA"/>
</dbReference>
<feature type="transmembrane region" description="Helical" evidence="1">
    <location>
        <begin position="77"/>
        <end position="100"/>
    </location>
</feature>
<feature type="transmembrane region" description="Helical" evidence="1">
    <location>
        <begin position="6"/>
        <end position="30"/>
    </location>
</feature>
<dbReference type="Proteomes" id="UP000626786">
    <property type="component" value="Unassembled WGS sequence"/>
</dbReference>
<proteinExistence type="predicted"/>
<evidence type="ECO:0008006" key="4">
    <source>
        <dbReference type="Google" id="ProtNLM"/>
    </source>
</evidence>
<keyword evidence="3" id="KW-1185">Reference proteome</keyword>
<sequence>MWYLYGTIVFVHVVSAVLSIGPLFLLMPIIKRLRNVESPIEDAYLSIIRVVIRIVMHAGHVLVVSGALLLLTGPWSWFTSWIVATFAVLLLSGFFLSTGFTKVLKKFHLPGSNKNEILAKLNQTSWIYIGLMLVMLWLMVQKPILW</sequence>
<name>A0ABR8U8V6_9BACL</name>